<accession>I7LG36</accession>
<dbReference type="GO" id="GO:0050661">
    <property type="term" value="F:NADP binding"/>
    <property type="evidence" value="ECO:0007669"/>
    <property type="project" value="InterPro"/>
</dbReference>
<feature type="binding site" evidence="5">
    <location>
        <position position="316"/>
    </location>
    <ligand>
        <name>NAD(+)</name>
        <dbReference type="ChEBI" id="CHEBI:57540"/>
    </ligand>
</feature>
<name>I7LG36_9CLOT</name>
<dbReference type="RefSeq" id="WP_008908244.1">
    <property type="nucleotide sequence ID" value="NZ_CAKP01000043.1"/>
</dbReference>
<reference evidence="10 11" key="1">
    <citation type="journal article" date="2011" name="J. Bacteriol.">
        <title>Draft genome sequence of Caloramator australicus strain RC3T, a thermoanaerobe from the Great Artesian Basin of Australia.</title>
        <authorList>
            <person name="Ogg C.D."/>
            <person name="Patel B.K.C."/>
        </authorList>
    </citation>
    <scope>NUCLEOTIDE SEQUENCE [LARGE SCALE GENOMIC DNA]</scope>
    <source>
        <strain evidence="10 11">RC3</strain>
    </source>
</reference>
<evidence type="ECO:0000256" key="7">
    <source>
        <dbReference type="RuleBase" id="RU000397"/>
    </source>
</evidence>
<evidence type="ECO:0000256" key="2">
    <source>
        <dbReference type="ARBA" id="ARBA00023002"/>
    </source>
</evidence>
<dbReference type="InterPro" id="IPR020831">
    <property type="entry name" value="GlycerAld/Erythrose_P_DH"/>
</dbReference>
<feature type="binding site" evidence="4">
    <location>
        <begin position="212"/>
        <end position="213"/>
    </location>
    <ligand>
        <name>D-glyceraldehyde 3-phosphate</name>
        <dbReference type="ChEBI" id="CHEBI:59776"/>
    </ligand>
</feature>
<keyword evidence="5" id="KW-0547">Nucleotide-binding</keyword>
<evidence type="ECO:0000256" key="6">
    <source>
        <dbReference type="PIRSR" id="PIRSR000149-4"/>
    </source>
</evidence>
<dbReference type="InterPro" id="IPR036291">
    <property type="entry name" value="NAD(P)-bd_dom_sf"/>
</dbReference>
<evidence type="ECO:0000256" key="4">
    <source>
        <dbReference type="PIRSR" id="PIRSR000149-2"/>
    </source>
</evidence>
<dbReference type="SUPFAM" id="SSF51735">
    <property type="entry name" value="NAD(P)-binding Rossmann-fold domains"/>
    <property type="match status" value="1"/>
</dbReference>
<comment type="similarity">
    <text evidence="1 7">Belongs to the glyceraldehyde-3-phosphate dehydrogenase family.</text>
</comment>
<dbReference type="SMART" id="SM00846">
    <property type="entry name" value="Gp_dh_N"/>
    <property type="match status" value="1"/>
</dbReference>
<feature type="active site" description="Nucleophile" evidence="3">
    <location>
        <position position="154"/>
    </location>
</feature>
<feature type="binding site" evidence="5">
    <location>
        <position position="36"/>
    </location>
    <ligand>
        <name>NAD(+)</name>
        <dbReference type="ChEBI" id="CHEBI:57540"/>
    </ligand>
</feature>
<comment type="caution">
    <text evidence="10">The sequence shown here is derived from an EMBL/GenBank/DDBJ whole genome shotgun (WGS) entry which is preliminary data.</text>
</comment>
<dbReference type="GO" id="GO:0051287">
    <property type="term" value="F:NAD binding"/>
    <property type="evidence" value="ECO:0007669"/>
    <property type="project" value="InterPro"/>
</dbReference>
<dbReference type="SUPFAM" id="SSF55347">
    <property type="entry name" value="Glyceraldehyde-3-phosphate dehydrogenase-like, C-terminal domain"/>
    <property type="match status" value="1"/>
</dbReference>
<dbReference type="InterPro" id="IPR020828">
    <property type="entry name" value="GlycerAld_3-P_DH_NAD(P)-bd"/>
</dbReference>
<dbReference type="Proteomes" id="UP000007652">
    <property type="component" value="Unassembled WGS sequence"/>
</dbReference>
<evidence type="ECO:0000256" key="3">
    <source>
        <dbReference type="PIRSR" id="PIRSR000149-1"/>
    </source>
</evidence>
<protein>
    <recommendedName>
        <fullName evidence="8">Glyceraldehyde-3-phosphate dehydrogenase</fullName>
        <ecNumber evidence="8">1.2.1.-</ecNumber>
    </recommendedName>
</protein>
<dbReference type="OrthoDB" id="9803304at2"/>
<gene>
    <name evidence="10" type="ORF">CAAU_0886</name>
</gene>
<evidence type="ECO:0000313" key="10">
    <source>
        <dbReference type="EMBL" id="CCJ32970.1"/>
    </source>
</evidence>
<evidence type="ECO:0000256" key="5">
    <source>
        <dbReference type="PIRSR" id="PIRSR000149-3"/>
    </source>
</evidence>
<dbReference type="EMBL" id="CAKP01000043">
    <property type="protein sequence ID" value="CCJ32970.1"/>
    <property type="molecule type" value="Genomic_DNA"/>
</dbReference>
<dbReference type="Pfam" id="PF02800">
    <property type="entry name" value="Gp_dh_C"/>
    <property type="match status" value="1"/>
</dbReference>
<feature type="binding site" evidence="5">
    <location>
        <begin position="12"/>
        <end position="13"/>
    </location>
    <ligand>
        <name>NAD(+)</name>
        <dbReference type="ChEBI" id="CHEBI:57540"/>
    </ligand>
</feature>
<keyword evidence="2 8" id="KW-0560">Oxidoreductase</keyword>
<sequence>MSIKVAINGFGRIGRNVFKIAQTRLNKDVEIVAINDLTDAPTLAHLLKYDSLYGKFEGTVETKENAIVVNGKEIKIYAEKDPKNLPWKDLGVDIVIESTGLFTKKEKAMAHIEAGAKKVVITAPATDEDITIVMGVNEKDYDPANHHIISNASCTTNCLAPFAKVLHEKFGIIKGLMTTVHSYTNDQRILDLPHKDLRRARAAAQSIIPTTTGAAKAVGKVLPELKGKLNGFALRVPTPTVSVTDLVCEVQKPTTVEEVNAALKAAAEGELKGILGYSDEPLVSMDYKGDERSSIVDGLSTMVIDNMVKVVAWYDNEWGYSNRVVDLVNYIAERM</sequence>
<feature type="binding site" evidence="4">
    <location>
        <begin position="153"/>
        <end position="155"/>
    </location>
    <ligand>
        <name>D-glyceraldehyde 3-phosphate</name>
        <dbReference type="ChEBI" id="CHEBI:59776"/>
    </ligand>
</feature>
<dbReference type="eggNOG" id="COG0057">
    <property type="taxonomic scope" value="Bacteria"/>
</dbReference>
<dbReference type="GO" id="GO:0006006">
    <property type="term" value="P:glucose metabolic process"/>
    <property type="evidence" value="ECO:0007669"/>
    <property type="project" value="InterPro"/>
</dbReference>
<dbReference type="AlphaFoldDB" id="I7LG36"/>
<feature type="binding site" evidence="4">
    <location>
        <position position="235"/>
    </location>
    <ligand>
        <name>D-glyceraldehyde 3-phosphate</name>
        <dbReference type="ChEBI" id="CHEBI:59776"/>
    </ligand>
</feature>
<dbReference type="GO" id="GO:0016620">
    <property type="term" value="F:oxidoreductase activity, acting on the aldehyde or oxo group of donors, NAD or NADP as acceptor"/>
    <property type="evidence" value="ECO:0007669"/>
    <property type="project" value="InterPro"/>
</dbReference>
<dbReference type="Pfam" id="PF00044">
    <property type="entry name" value="Gp_dh_N"/>
    <property type="match status" value="1"/>
</dbReference>
<dbReference type="STRING" id="857293.CAAU_0886"/>
<dbReference type="NCBIfam" id="TIGR01534">
    <property type="entry name" value="GAPDH-I"/>
    <property type="match status" value="1"/>
</dbReference>
<dbReference type="EC" id="1.2.1.-" evidence="8"/>
<dbReference type="PANTHER" id="PTHR43148">
    <property type="entry name" value="GLYCERALDEHYDE-3-PHOSPHATE DEHYDROGENASE 2"/>
    <property type="match status" value="1"/>
</dbReference>
<dbReference type="CDD" id="cd05214">
    <property type="entry name" value="GAPDH_I_N"/>
    <property type="match status" value="1"/>
</dbReference>
<evidence type="ECO:0000256" key="8">
    <source>
        <dbReference type="RuleBase" id="RU361160"/>
    </source>
</evidence>
<evidence type="ECO:0000313" key="11">
    <source>
        <dbReference type="Proteomes" id="UP000007652"/>
    </source>
</evidence>
<dbReference type="Gene3D" id="3.30.360.10">
    <property type="entry name" value="Dihydrodipicolinate Reductase, domain 2"/>
    <property type="match status" value="1"/>
</dbReference>
<evidence type="ECO:0000259" key="9">
    <source>
        <dbReference type="SMART" id="SM00846"/>
    </source>
</evidence>
<dbReference type="FunFam" id="3.40.50.720:FF:000001">
    <property type="entry name" value="Glyceraldehyde-3-phosphate dehydrogenase"/>
    <property type="match status" value="1"/>
</dbReference>
<evidence type="ECO:0000256" key="1">
    <source>
        <dbReference type="ARBA" id="ARBA00007406"/>
    </source>
</evidence>
<keyword evidence="5" id="KW-0520">NAD</keyword>
<feature type="binding site" evidence="5">
    <location>
        <position position="122"/>
    </location>
    <ligand>
        <name>NAD(+)</name>
        <dbReference type="ChEBI" id="CHEBI:57540"/>
    </ligand>
</feature>
<dbReference type="PIRSF" id="PIRSF000149">
    <property type="entry name" value="GAP_DH"/>
    <property type="match status" value="1"/>
</dbReference>
<dbReference type="InterPro" id="IPR020829">
    <property type="entry name" value="GlycerAld_3-P_DH_cat"/>
</dbReference>
<organism evidence="10 11">
    <name type="scientific">Caloramator australicus RC3</name>
    <dbReference type="NCBI Taxonomy" id="857293"/>
    <lineage>
        <taxon>Bacteria</taxon>
        <taxon>Bacillati</taxon>
        <taxon>Bacillota</taxon>
        <taxon>Clostridia</taxon>
        <taxon>Eubacteriales</taxon>
        <taxon>Clostridiaceae</taxon>
        <taxon>Caloramator</taxon>
    </lineage>
</organism>
<dbReference type="Gene3D" id="3.40.50.720">
    <property type="entry name" value="NAD(P)-binding Rossmann-like Domain"/>
    <property type="match status" value="1"/>
</dbReference>
<dbReference type="FunFam" id="3.30.360.10:FF:000002">
    <property type="entry name" value="Glyceraldehyde-3-phosphate dehydrogenase"/>
    <property type="match status" value="1"/>
</dbReference>
<feature type="domain" description="Glyceraldehyde 3-phosphate dehydrogenase NAD(P) binding" evidence="9">
    <location>
        <begin position="3"/>
        <end position="154"/>
    </location>
</feature>
<dbReference type="InterPro" id="IPR020830">
    <property type="entry name" value="GlycerAld_3-P_DH_AS"/>
</dbReference>
<proteinExistence type="inferred from homology"/>
<feature type="site" description="Activates thiol group during catalysis" evidence="6">
    <location>
        <position position="181"/>
    </location>
</feature>
<dbReference type="InterPro" id="IPR006424">
    <property type="entry name" value="Glyceraldehyde-3-P_DH_1"/>
</dbReference>
<dbReference type="CDD" id="cd18126">
    <property type="entry name" value="GAPDH_I_C"/>
    <property type="match status" value="1"/>
</dbReference>
<dbReference type="PRINTS" id="PR00078">
    <property type="entry name" value="G3PDHDRGNASE"/>
</dbReference>
<dbReference type="PROSITE" id="PS00071">
    <property type="entry name" value="GAPDH"/>
    <property type="match status" value="1"/>
</dbReference>
<feature type="binding site" evidence="4">
    <location>
        <position position="184"/>
    </location>
    <ligand>
        <name>D-glyceraldehyde 3-phosphate</name>
        <dbReference type="ChEBI" id="CHEBI:59776"/>
    </ligand>
</feature>
<keyword evidence="11" id="KW-1185">Reference proteome</keyword>